<dbReference type="KEGG" id="hda:BB347_13525"/>
<dbReference type="RefSeq" id="WP_076583108.1">
    <property type="nucleotide sequence ID" value="NZ_CP019327.1"/>
</dbReference>
<dbReference type="EMBL" id="FTNP01000005">
    <property type="protein sequence ID" value="SIR95564.1"/>
    <property type="molecule type" value="Genomic_DNA"/>
</dbReference>
<proteinExistence type="predicted"/>
<organism evidence="3 4">
    <name type="scientific">Natronorubrum daqingense</name>
    <dbReference type="NCBI Taxonomy" id="588898"/>
    <lineage>
        <taxon>Archaea</taxon>
        <taxon>Methanobacteriati</taxon>
        <taxon>Methanobacteriota</taxon>
        <taxon>Stenosarchaea group</taxon>
        <taxon>Halobacteria</taxon>
        <taxon>Halobacteriales</taxon>
        <taxon>Natrialbaceae</taxon>
        <taxon>Natronorubrum</taxon>
    </lineage>
</organism>
<feature type="transmembrane region" description="Helical" evidence="1">
    <location>
        <begin position="21"/>
        <end position="40"/>
    </location>
</feature>
<reference evidence="2 5" key="1">
    <citation type="submission" date="2017-01" db="EMBL/GenBank/DDBJ databases">
        <title>Complete genome sequence of Haloterrigena daqingensis type strain (JX313T).</title>
        <authorList>
            <person name="Shuang W."/>
        </authorList>
    </citation>
    <scope>NUCLEOTIDE SEQUENCE [LARGE SCALE GENOMIC DNA]</scope>
    <source>
        <strain evidence="2 5">JX313</strain>
    </source>
</reference>
<evidence type="ECO:0000313" key="5">
    <source>
        <dbReference type="Proteomes" id="UP000187321"/>
    </source>
</evidence>
<dbReference type="STRING" id="588898.BB347_13525"/>
<accession>A0A1N7F5G3</accession>
<dbReference type="Proteomes" id="UP000185687">
    <property type="component" value="Unassembled WGS sequence"/>
</dbReference>
<evidence type="ECO:0000313" key="2">
    <source>
        <dbReference type="EMBL" id="APX97545.1"/>
    </source>
</evidence>
<dbReference type="EMBL" id="CP019327">
    <property type="protein sequence ID" value="APX97545.1"/>
    <property type="molecule type" value="Genomic_DNA"/>
</dbReference>
<keyword evidence="4" id="KW-1185">Reference proteome</keyword>
<evidence type="ECO:0000313" key="3">
    <source>
        <dbReference type="EMBL" id="SIR95564.1"/>
    </source>
</evidence>
<dbReference type="Proteomes" id="UP000187321">
    <property type="component" value="Chromosome"/>
</dbReference>
<protein>
    <recommendedName>
        <fullName evidence="6">DUF5658 domain-containing protein</fullName>
    </recommendedName>
</protein>
<dbReference type="AlphaFoldDB" id="A0A1N7F5G3"/>
<gene>
    <name evidence="2" type="ORF">BB347_13525</name>
    <name evidence="3" type="ORF">SAMN05421809_3020</name>
</gene>
<keyword evidence="1" id="KW-0812">Transmembrane</keyword>
<evidence type="ECO:0000313" key="4">
    <source>
        <dbReference type="Proteomes" id="UP000185687"/>
    </source>
</evidence>
<dbReference type="GeneID" id="30956982"/>
<keyword evidence="1" id="KW-0472">Membrane</keyword>
<reference evidence="3 4" key="2">
    <citation type="submission" date="2017-01" db="EMBL/GenBank/DDBJ databases">
        <authorList>
            <person name="Mah S.A."/>
            <person name="Swanson W.J."/>
            <person name="Moy G.W."/>
            <person name="Vacquier V.D."/>
        </authorList>
    </citation>
    <scope>NUCLEOTIDE SEQUENCE [LARGE SCALE GENOMIC DNA]</scope>
    <source>
        <strain evidence="3 4">CGMCC 1.8909</strain>
    </source>
</reference>
<sequence>MEVGSFRKRAPDPPNSVGLRITFFVLWAMDTIAATLFFVVPHATELNPVTVYFYHVFGLPGVVLAAACYAALVVFIGHILSDPLDIKFVGLVVLLYIFFVTNNVLLLVFHEPLPEFLGV</sequence>
<name>A0A1N7F5G3_9EURY</name>
<evidence type="ECO:0008006" key="6">
    <source>
        <dbReference type="Google" id="ProtNLM"/>
    </source>
</evidence>
<feature type="transmembrane region" description="Helical" evidence="1">
    <location>
        <begin position="52"/>
        <end position="76"/>
    </location>
</feature>
<dbReference type="OrthoDB" id="205581at2157"/>
<evidence type="ECO:0000256" key="1">
    <source>
        <dbReference type="SAM" id="Phobius"/>
    </source>
</evidence>
<feature type="transmembrane region" description="Helical" evidence="1">
    <location>
        <begin position="88"/>
        <end position="109"/>
    </location>
</feature>
<keyword evidence="1" id="KW-1133">Transmembrane helix</keyword>